<comment type="caution">
    <text evidence="1">The sequence shown here is derived from an EMBL/GenBank/DDBJ whole genome shotgun (WGS) entry which is preliminary data.</text>
</comment>
<protein>
    <submittedName>
        <fullName evidence="1">Unnamed protein product</fullName>
    </submittedName>
</protein>
<dbReference type="AlphaFoldDB" id="A0AAN4Y7G5"/>
<sequence length="87" mass="9884">MKANVSDLLGRRVARVTLGEFGAYLPKEHYTERNEGHWMNKANLQTVLMGISSWYGKNESTWYLLYARAAMANAGIQYPVPYSIPDT</sequence>
<name>A0AAN4Y7G5_ASPOZ</name>
<dbReference type="EMBL" id="BSYA01000009">
    <property type="protein sequence ID" value="GMG24159.1"/>
    <property type="molecule type" value="Genomic_DNA"/>
</dbReference>
<evidence type="ECO:0000313" key="2">
    <source>
        <dbReference type="Proteomes" id="UP001165205"/>
    </source>
</evidence>
<proteinExistence type="predicted"/>
<accession>A0AAN4Y7G5</accession>
<organism evidence="1 2">
    <name type="scientific">Aspergillus oryzae</name>
    <name type="common">Yellow koji mold</name>
    <dbReference type="NCBI Taxonomy" id="5062"/>
    <lineage>
        <taxon>Eukaryota</taxon>
        <taxon>Fungi</taxon>
        <taxon>Dikarya</taxon>
        <taxon>Ascomycota</taxon>
        <taxon>Pezizomycotina</taxon>
        <taxon>Eurotiomycetes</taxon>
        <taxon>Eurotiomycetidae</taxon>
        <taxon>Eurotiales</taxon>
        <taxon>Aspergillaceae</taxon>
        <taxon>Aspergillus</taxon>
        <taxon>Aspergillus subgen. Circumdati</taxon>
    </lineage>
</organism>
<evidence type="ECO:0000313" key="1">
    <source>
        <dbReference type="EMBL" id="GMG24159.1"/>
    </source>
</evidence>
<gene>
    <name evidence="1" type="ORF">Aory04_000145800</name>
</gene>
<dbReference type="Proteomes" id="UP001165205">
    <property type="component" value="Unassembled WGS sequence"/>
</dbReference>
<reference evidence="1" key="1">
    <citation type="submission" date="2023-04" db="EMBL/GenBank/DDBJ databases">
        <title>Aspergillus oryzae NBRC 4228.</title>
        <authorList>
            <person name="Ichikawa N."/>
            <person name="Sato H."/>
            <person name="Tonouchi N."/>
        </authorList>
    </citation>
    <scope>NUCLEOTIDE SEQUENCE</scope>
    <source>
        <strain evidence="1">NBRC 4228</strain>
    </source>
</reference>